<dbReference type="Proteomes" id="UP000006997">
    <property type="component" value="Unassembled WGS sequence"/>
</dbReference>
<evidence type="ECO:0000313" key="2">
    <source>
        <dbReference type="Proteomes" id="UP000006997"/>
    </source>
</evidence>
<dbReference type="AlphaFoldDB" id="J8EFL6"/>
<name>J8EFL6_BACCE</name>
<dbReference type="RefSeq" id="WP_002162413.1">
    <property type="nucleotide sequence ID" value="NZ_JH792117.1"/>
</dbReference>
<dbReference type="HOGENOM" id="CLU_3149115_0_0_9"/>
<evidence type="ECO:0000313" key="1">
    <source>
        <dbReference type="EMBL" id="EJQ90052.1"/>
    </source>
</evidence>
<gene>
    <name evidence="1" type="ORF">II3_05737</name>
</gene>
<comment type="caution">
    <text evidence="1">The sequence shown here is derived from an EMBL/GenBank/DDBJ whole genome shotgun (WGS) entry which is preliminary data.</text>
</comment>
<proteinExistence type="predicted"/>
<organism evidence="1 2">
    <name type="scientific">Bacillus cereus MC67</name>
    <dbReference type="NCBI Taxonomy" id="1053219"/>
    <lineage>
        <taxon>Bacteria</taxon>
        <taxon>Bacillati</taxon>
        <taxon>Bacillota</taxon>
        <taxon>Bacilli</taxon>
        <taxon>Bacillales</taxon>
        <taxon>Bacillaceae</taxon>
        <taxon>Bacillus</taxon>
        <taxon>Bacillus cereus group</taxon>
    </lineage>
</organism>
<sequence length="48" mass="5735">MKFVRKNKSKKIVLKNDMDKPSKSEDIIKYLTIFKIAVELFNGVSRWF</sequence>
<accession>J8EFL6</accession>
<dbReference type="EMBL" id="AHEN01000068">
    <property type="protein sequence ID" value="EJQ90052.1"/>
    <property type="molecule type" value="Genomic_DNA"/>
</dbReference>
<reference evidence="1 2" key="1">
    <citation type="submission" date="2012-04" db="EMBL/GenBank/DDBJ databases">
        <title>The Genome Sequence of Bacillus cereus MC67.</title>
        <authorList>
            <consortium name="The Broad Institute Genome Sequencing Platform"/>
            <consortium name="The Broad Institute Genome Sequencing Center for Infectious Disease"/>
            <person name="Feldgarden M."/>
            <person name="Van der Auwera G.A."/>
            <person name="Mahillon J."/>
            <person name="Duprez V."/>
            <person name="Timmery S."/>
            <person name="Mattelet C."/>
            <person name="Dierick K."/>
            <person name="Sun M."/>
            <person name="Yu Z."/>
            <person name="Zhu L."/>
            <person name="Hu X."/>
            <person name="Shank E.B."/>
            <person name="Swiecicka I."/>
            <person name="Hansen B.M."/>
            <person name="Andrup L."/>
            <person name="Young S.K."/>
            <person name="Zeng Q."/>
            <person name="Gargeya S."/>
            <person name="Fitzgerald M."/>
            <person name="Haas B."/>
            <person name="Abouelleil A."/>
            <person name="Alvarado L."/>
            <person name="Arachchi H.M."/>
            <person name="Berlin A."/>
            <person name="Chapman S.B."/>
            <person name="Goldberg J."/>
            <person name="Griggs A."/>
            <person name="Gujja S."/>
            <person name="Hansen M."/>
            <person name="Howarth C."/>
            <person name="Imamovic A."/>
            <person name="Larimer J."/>
            <person name="McCowen C."/>
            <person name="Montmayeur A."/>
            <person name="Murphy C."/>
            <person name="Neiman D."/>
            <person name="Pearson M."/>
            <person name="Priest M."/>
            <person name="Roberts A."/>
            <person name="Saif S."/>
            <person name="Shea T."/>
            <person name="Sisk P."/>
            <person name="Sykes S."/>
            <person name="Wortman J."/>
            <person name="Nusbaum C."/>
            <person name="Birren B."/>
        </authorList>
    </citation>
    <scope>NUCLEOTIDE SEQUENCE [LARGE SCALE GENOMIC DNA]</scope>
    <source>
        <strain evidence="1 2">MC67</strain>
    </source>
</reference>
<protein>
    <submittedName>
        <fullName evidence="1">Uncharacterized protein</fullName>
    </submittedName>
</protein>